<keyword evidence="1" id="KW-0812">Transmembrane</keyword>
<evidence type="ECO:0000313" key="3">
    <source>
        <dbReference type="Proteomes" id="UP001500121"/>
    </source>
</evidence>
<dbReference type="NCBIfam" id="NF041681">
    <property type="entry name" value="HGxxPAAW"/>
    <property type="match status" value="1"/>
</dbReference>
<sequence length="75" mass="7355">MSNISDEPGHGSSPAAWTAVVIMLVGLAIATAALFLDAYALCYAGGALVVVGLIVGGVLKALGFGVGGSRVRGSH</sequence>
<organism evidence="2 3">
    <name type="scientific">Amnibacterium soli</name>
    <dbReference type="NCBI Taxonomy" id="1282736"/>
    <lineage>
        <taxon>Bacteria</taxon>
        <taxon>Bacillati</taxon>
        <taxon>Actinomycetota</taxon>
        <taxon>Actinomycetes</taxon>
        <taxon>Micrococcales</taxon>
        <taxon>Microbacteriaceae</taxon>
        <taxon>Amnibacterium</taxon>
    </lineage>
</organism>
<dbReference type="RefSeq" id="WP_345480290.1">
    <property type="nucleotide sequence ID" value="NZ_BAABLP010000002.1"/>
</dbReference>
<name>A0ABP8Z0B8_9MICO</name>
<gene>
    <name evidence="2" type="ORF">GCM10025783_13540</name>
</gene>
<dbReference type="Pfam" id="PF20447">
    <property type="entry name" value="DUF6704"/>
    <property type="match status" value="1"/>
</dbReference>
<feature type="transmembrane region" description="Helical" evidence="1">
    <location>
        <begin position="15"/>
        <end position="36"/>
    </location>
</feature>
<keyword evidence="1" id="KW-0472">Membrane</keyword>
<dbReference type="Proteomes" id="UP001500121">
    <property type="component" value="Unassembled WGS sequence"/>
</dbReference>
<comment type="caution">
    <text evidence="2">The sequence shown here is derived from an EMBL/GenBank/DDBJ whole genome shotgun (WGS) entry which is preliminary data.</text>
</comment>
<protein>
    <submittedName>
        <fullName evidence="2">Uncharacterized protein</fullName>
    </submittedName>
</protein>
<reference evidence="3" key="1">
    <citation type="journal article" date="2019" name="Int. J. Syst. Evol. Microbiol.">
        <title>The Global Catalogue of Microorganisms (GCM) 10K type strain sequencing project: providing services to taxonomists for standard genome sequencing and annotation.</title>
        <authorList>
            <consortium name="The Broad Institute Genomics Platform"/>
            <consortium name="The Broad Institute Genome Sequencing Center for Infectious Disease"/>
            <person name="Wu L."/>
            <person name="Ma J."/>
        </authorList>
    </citation>
    <scope>NUCLEOTIDE SEQUENCE [LARGE SCALE GENOMIC DNA]</scope>
    <source>
        <strain evidence="3">JCM 19015</strain>
    </source>
</reference>
<evidence type="ECO:0000313" key="2">
    <source>
        <dbReference type="EMBL" id="GAA4743283.1"/>
    </source>
</evidence>
<proteinExistence type="predicted"/>
<keyword evidence="3" id="KW-1185">Reference proteome</keyword>
<dbReference type="EMBL" id="BAABLP010000002">
    <property type="protein sequence ID" value="GAA4743283.1"/>
    <property type="molecule type" value="Genomic_DNA"/>
</dbReference>
<keyword evidence="1" id="KW-1133">Transmembrane helix</keyword>
<evidence type="ECO:0000256" key="1">
    <source>
        <dbReference type="SAM" id="Phobius"/>
    </source>
</evidence>
<dbReference type="InterPro" id="IPR046550">
    <property type="entry name" value="DUF6704"/>
</dbReference>
<accession>A0ABP8Z0B8</accession>
<feature type="transmembrane region" description="Helical" evidence="1">
    <location>
        <begin position="43"/>
        <end position="66"/>
    </location>
</feature>